<reference evidence="2 3" key="1">
    <citation type="submission" date="2018-08" db="EMBL/GenBank/DDBJ databases">
        <title>Sequencing the genomes of 1000 actinobacteria strains.</title>
        <authorList>
            <person name="Klenk H.-P."/>
        </authorList>
    </citation>
    <scope>NUCLEOTIDE SEQUENCE [LARGE SCALE GENOMIC DNA]</scope>
    <source>
        <strain evidence="2 3">DSM 43927</strain>
    </source>
</reference>
<protein>
    <recommendedName>
        <fullName evidence="4">CU044_5270 family protein</fullName>
    </recommendedName>
</protein>
<keyword evidence="1" id="KW-1133">Transmembrane helix</keyword>
<evidence type="ECO:0000256" key="1">
    <source>
        <dbReference type="SAM" id="Phobius"/>
    </source>
</evidence>
<feature type="transmembrane region" description="Helical" evidence="1">
    <location>
        <begin position="48"/>
        <end position="69"/>
    </location>
</feature>
<evidence type="ECO:0008006" key="4">
    <source>
        <dbReference type="Google" id="ProtNLM"/>
    </source>
</evidence>
<dbReference type="NCBIfam" id="NF038083">
    <property type="entry name" value="CU044_5270_fam"/>
    <property type="match status" value="1"/>
</dbReference>
<keyword evidence="1" id="KW-0812">Transmembrane</keyword>
<comment type="caution">
    <text evidence="2">The sequence shown here is derived from an EMBL/GenBank/DDBJ whole genome shotgun (WGS) entry which is preliminary data.</text>
</comment>
<dbReference type="InterPro" id="IPR047789">
    <property type="entry name" value="CU044_5270-like"/>
</dbReference>
<dbReference type="Proteomes" id="UP000256661">
    <property type="component" value="Unassembled WGS sequence"/>
</dbReference>
<dbReference type="EMBL" id="QTTT01000001">
    <property type="protein sequence ID" value="REF00756.1"/>
    <property type="molecule type" value="Genomic_DNA"/>
</dbReference>
<accession>A0A3D9T683</accession>
<keyword evidence="1" id="KW-0472">Membrane</keyword>
<dbReference type="OrthoDB" id="3467914at2"/>
<proteinExistence type="predicted"/>
<evidence type="ECO:0000313" key="2">
    <source>
        <dbReference type="EMBL" id="REF00756.1"/>
    </source>
</evidence>
<name>A0A3D9T683_9ACTN</name>
<gene>
    <name evidence="2" type="ORF">DFJ69_6335</name>
</gene>
<dbReference type="RefSeq" id="WP_147312529.1">
    <property type="nucleotide sequence ID" value="NZ_QTTT01000001.1"/>
</dbReference>
<organism evidence="2 3">
    <name type="scientific">Thermomonospora umbrina</name>
    <dbReference type="NCBI Taxonomy" id="111806"/>
    <lineage>
        <taxon>Bacteria</taxon>
        <taxon>Bacillati</taxon>
        <taxon>Actinomycetota</taxon>
        <taxon>Actinomycetes</taxon>
        <taxon>Streptosporangiales</taxon>
        <taxon>Thermomonosporaceae</taxon>
        <taxon>Thermomonospora</taxon>
    </lineage>
</organism>
<dbReference type="AlphaFoldDB" id="A0A3D9T683"/>
<keyword evidence="3" id="KW-1185">Reference proteome</keyword>
<sequence>MDEMTTLDDLGEHLDPAGAPPLTRARMAVLAELAAPASRPRRGVSRRWTVGITATVALTSVAAAAVVLAPVTSVDRRQPLALAGASEILNRAAEAADREPTLTPRPDQYLHIEIRAAGREPNRFGYGWPASLGDAIVMTDPPGRPFSITLRSWLSVDGTRSSLQERKPWNSSRPERWWRPGCLNGREVLPGRPAGRACVTDPAHLSRMPTDALSLRGFIEAIGRRDMPQRPKGSHRPSGESEFASGFRDVLARGYVPPKARAALFRMLAQNPRATVDRDITDPAGRKGVGVTLYGQEMIFDARTYRYLGVRATLPAKTRTYSTIAITNVAIVDRPAQPPRP</sequence>
<evidence type="ECO:0000313" key="3">
    <source>
        <dbReference type="Proteomes" id="UP000256661"/>
    </source>
</evidence>